<gene>
    <name evidence="1" type="ORF">BHE90_002095</name>
</gene>
<reference evidence="1 2" key="1">
    <citation type="submission" date="2017-06" db="EMBL/GenBank/DDBJ databases">
        <title>Comparative genomic analysis of Ambrosia Fusariam Clade fungi.</title>
        <authorList>
            <person name="Stajich J.E."/>
            <person name="Carrillo J."/>
            <person name="Kijimoto T."/>
            <person name="Eskalen A."/>
            <person name="O'Donnell K."/>
            <person name="Kasson M."/>
        </authorList>
    </citation>
    <scope>NUCLEOTIDE SEQUENCE [LARGE SCALE GENOMIC DNA]</scope>
    <source>
        <strain evidence="1 2">UCR1854</strain>
    </source>
</reference>
<dbReference type="AlphaFoldDB" id="A0A430M5P6"/>
<name>A0A430M5P6_9HYPO</name>
<sequence>MGLLSYKWMHPKRKWTCASRKIEENNENVLVKLRIPFIKWPRYEEEVGRENLIPGSVIYERGVDAIDNWAPFLRENADGEEFTFHEGLTCIIQMHETLMHTICTLPTECQYLRLFYGAAADRVRELGEVTRVKLHVELPKLVELEPDGRFKIMDWPGYKVRLV</sequence>
<dbReference type="Proteomes" id="UP000287124">
    <property type="component" value="Unassembled WGS sequence"/>
</dbReference>
<protein>
    <submittedName>
        <fullName evidence="1">Uncharacterized protein</fullName>
    </submittedName>
</protein>
<accession>A0A430M5P6</accession>
<comment type="caution">
    <text evidence="1">The sequence shown here is derived from an EMBL/GenBank/DDBJ whole genome shotgun (WGS) entry which is preliminary data.</text>
</comment>
<organism evidence="1 2">
    <name type="scientific">Fusarium euwallaceae</name>
    <dbReference type="NCBI Taxonomy" id="1147111"/>
    <lineage>
        <taxon>Eukaryota</taxon>
        <taxon>Fungi</taxon>
        <taxon>Dikarya</taxon>
        <taxon>Ascomycota</taxon>
        <taxon>Pezizomycotina</taxon>
        <taxon>Sordariomycetes</taxon>
        <taxon>Hypocreomycetidae</taxon>
        <taxon>Hypocreales</taxon>
        <taxon>Nectriaceae</taxon>
        <taxon>Fusarium</taxon>
        <taxon>Fusarium solani species complex</taxon>
    </lineage>
</organism>
<dbReference type="EMBL" id="MIKF01000017">
    <property type="protein sequence ID" value="RTE83315.1"/>
    <property type="molecule type" value="Genomic_DNA"/>
</dbReference>
<evidence type="ECO:0000313" key="2">
    <source>
        <dbReference type="Proteomes" id="UP000287124"/>
    </source>
</evidence>
<proteinExistence type="predicted"/>
<evidence type="ECO:0000313" key="1">
    <source>
        <dbReference type="EMBL" id="RTE83315.1"/>
    </source>
</evidence>
<keyword evidence="2" id="KW-1185">Reference proteome</keyword>